<protein>
    <submittedName>
        <fullName evidence="3">Alpha-galactosidase</fullName>
    </submittedName>
</protein>
<dbReference type="InterPro" id="IPR017853">
    <property type="entry name" value="GH"/>
</dbReference>
<gene>
    <name evidence="3" type="ORF">C8D82_10731</name>
</gene>
<dbReference type="AlphaFoldDB" id="A0A2U1B6F9"/>
<dbReference type="SUPFAM" id="SSF51445">
    <property type="entry name" value="(Trans)glycosidases"/>
    <property type="match status" value="1"/>
</dbReference>
<dbReference type="GO" id="GO:0016052">
    <property type="term" value="P:carbohydrate catabolic process"/>
    <property type="evidence" value="ECO:0007669"/>
    <property type="project" value="InterPro"/>
</dbReference>
<evidence type="ECO:0000313" key="4">
    <source>
        <dbReference type="Proteomes" id="UP000245959"/>
    </source>
</evidence>
<reference evidence="3 4" key="1">
    <citation type="submission" date="2018-04" db="EMBL/GenBank/DDBJ databases">
        <title>Genomic Encyclopedia of Type Strains, Phase IV (KMG-IV): sequencing the most valuable type-strain genomes for metagenomic binning, comparative biology and taxonomic classification.</title>
        <authorList>
            <person name="Goeker M."/>
        </authorList>
    </citation>
    <scope>NUCLEOTIDE SEQUENCE [LARGE SCALE GENOMIC DNA]</scope>
    <source>
        <strain evidence="3 4">DSM 14823</strain>
    </source>
</reference>
<dbReference type="Gene3D" id="3.20.20.70">
    <property type="entry name" value="Aldolase class I"/>
    <property type="match status" value="1"/>
</dbReference>
<dbReference type="EMBL" id="QEKH01000007">
    <property type="protein sequence ID" value="PVY44276.1"/>
    <property type="molecule type" value="Genomic_DNA"/>
</dbReference>
<keyword evidence="4" id="KW-1185">Reference proteome</keyword>
<dbReference type="InterPro" id="IPR050985">
    <property type="entry name" value="Alpha-glycosidase_related"/>
</dbReference>
<dbReference type="RefSeq" id="WP_116883282.1">
    <property type="nucleotide sequence ID" value="NZ_CABMMC010000006.1"/>
</dbReference>
<sequence>MVIESILGTLNLNGETGSWRIAVSGRTVEPGLEHIRIAMETAAPAPPPRLLLEWRVPLTEMHFCWHPAGGFNRKIPADWTAALHSDLATSAPVLLLGSQSGENRLLFAVSEAMRPVKIKAGVHEETCEAACSVELFTCPEAPIAAYELLLRLDIRPLFYAEAIREAFGWLASFPEYEAAAVPPAAYEPFYSSWYSFHQNLFAPELERECALAARYGMKGVIIDDGWQTDDNRRGYAFCGDWEISERRFPDMRAHVERVHRLGMKYLVWFSVPFMGDRSRNRERFGGKFLYRLEELGTAVLDPRFPEVREFLISTYEKALVQWDIDGFKLDFIDSFRFDGEDPAVREDYAGRDLRSLPEAVNLLLSETRSRLERIKPGILIEFRQSYIGPAIRKYGNLFRVGDCPGDFLSNRLGVIDLRLTSGDTAVHSDMLEWNSRDTVENAALQLLNVIFSVPQISVRLADLPEEHREMLKFWLDFMHVHQEVLLHGKLTPYHPELNYPLVVAETETEMVIAVYGGDLAVPVPPRPGKCCWIINGSGSGRLLLELPLPVRQAVCFDAAGRQSPGAPPVAGLSRVRLPKSGLLGIQF</sequence>
<dbReference type="PANTHER" id="PTHR43053">
    <property type="entry name" value="GLYCOSIDASE FAMILY 31"/>
    <property type="match status" value="1"/>
</dbReference>
<keyword evidence="1" id="KW-0378">Hydrolase</keyword>
<dbReference type="PANTHER" id="PTHR43053:SF3">
    <property type="entry name" value="ALPHA-GALACTOSIDASE C-RELATED"/>
    <property type="match status" value="1"/>
</dbReference>
<dbReference type="Proteomes" id="UP000245959">
    <property type="component" value="Unassembled WGS sequence"/>
</dbReference>
<dbReference type="InterPro" id="IPR002252">
    <property type="entry name" value="Glyco_hydro_36"/>
</dbReference>
<evidence type="ECO:0000256" key="1">
    <source>
        <dbReference type="ARBA" id="ARBA00022801"/>
    </source>
</evidence>
<keyword evidence="2" id="KW-0326">Glycosidase</keyword>
<comment type="caution">
    <text evidence="3">The sequence shown here is derived from an EMBL/GenBank/DDBJ whole genome shotgun (WGS) entry which is preliminary data.</text>
</comment>
<proteinExistence type="predicted"/>
<dbReference type="GO" id="GO:0004557">
    <property type="term" value="F:alpha-galactosidase activity"/>
    <property type="evidence" value="ECO:0007669"/>
    <property type="project" value="InterPro"/>
</dbReference>
<accession>A0A2U1B6F9</accession>
<dbReference type="InterPro" id="IPR013785">
    <property type="entry name" value="Aldolase_TIM"/>
</dbReference>
<evidence type="ECO:0000256" key="2">
    <source>
        <dbReference type="ARBA" id="ARBA00023295"/>
    </source>
</evidence>
<dbReference type="OrthoDB" id="9807519at2"/>
<name>A0A2U1B6F9_9BACT</name>
<dbReference type="GeneID" id="78294591"/>
<organism evidence="3 4">
    <name type="scientific">Victivallis vadensis</name>
    <dbReference type="NCBI Taxonomy" id="172901"/>
    <lineage>
        <taxon>Bacteria</taxon>
        <taxon>Pseudomonadati</taxon>
        <taxon>Lentisphaerota</taxon>
        <taxon>Lentisphaeria</taxon>
        <taxon>Victivallales</taxon>
        <taxon>Victivallaceae</taxon>
        <taxon>Victivallis</taxon>
    </lineage>
</organism>
<evidence type="ECO:0000313" key="3">
    <source>
        <dbReference type="EMBL" id="PVY44276.1"/>
    </source>
</evidence>
<dbReference type="CDD" id="cd14791">
    <property type="entry name" value="GH36"/>
    <property type="match status" value="1"/>
</dbReference>